<evidence type="ECO:0008006" key="4">
    <source>
        <dbReference type="Google" id="ProtNLM"/>
    </source>
</evidence>
<gene>
    <name evidence="2" type="ORF">HCN83_02525</name>
</gene>
<feature type="region of interest" description="Disordered" evidence="1">
    <location>
        <begin position="128"/>
        <end position="159"/>
    </location>
</feature>
<dbReference type="RefSeq" id="WP_168004744.1">
    <property type="nucleotide sequence ID" value="NZ_JAATHJ010000002.1"/>
</dbReference>
<evidence type="ECO:0000256" key="1">
    <source>
        <dbReference type="SAM" id="MobiDB-lite"/>
    </source>
</evidence>
<name>A0A969PLM3_9BACI</name>
<evidence type="ECO:0000313" key="3">
    <source>
        <dbReference type="Proteomes" id="UP000752012"/>
    </source>
</evidence>
<sequence>MKWSIQQLQAFRRDGLELDETVDVSQVKEGDREIREVTPVHVKGTGSISKDLATFTLTIEGSMTLPCARTLNDVDFPFVIEAIESFKLSEWATFDEEEEDDVHEVEGNTVDLMPYVRERILLEKPLRVFSDKPEGPAPESGSGWELQAEEQEAAKEKKVDPRLAKLKQLFDKE</sequence>
<dbReference type="Pfam" id="PF02620">
    <property type="entry name" value="YceD"/>
    <property type="match status" value="1"/>
</dbReference>
<reference evidence="2 3" key="1">
    <citation type="submission" date="2020-03" db="EMBL/GenBank/DDBJ databases">
        <title>Assessment of the enzymatic potential of alkaline-tolerant lipase obtained from Bacillus luteus H11 (technogenic soil) for the bioremediation of saline soils contaminated with petroleum substances.</title>
        <authorList>
            <person name="Kalwasinska A."/>
        </authorList>
    </citation>
    <scope>NUCLEOTIDE SEQUENCE [LARGE SCALE GENOMIC DNA]</scope>
    <source>
        <strain evidence="2 3">H11</strain>
    </source>
</reference>
<accession>A0A969PLM3</accession>
<comment type="caution">
    <text evidence="2">The sequence shown here is derived from an EMBL/GenBank/DDBJ whole genome shotgun (WGS) entry which is preliminary data.</text>
</comment>
<protein>
    <recommendedName>
        <fullName evidence="4">DUF177 domain-containing protein</fullName>
    </recommendedName>
</protein>
<dbReference type="InterPro" id="IPR003772">
    <property type="entry name" value="YceD"/>
</dbReference>
<dbReference type="AlphaFoldDB" id="A0A969PLM3"/>
<dbReference type="EMBL" id="JAATHJ010000002">
    <property type="protein sequence ID" value="NJP36461.1"/>
    <property type="molecule type" value="Genomic_DNA"/>
</dbReference>
<proteinExistence type="predicted"/>
<evidence type="ECO:0000313" key="2">
    <source>
        <dbReference type="EMBL" id="NJP36461.1"/>
    </source>
</evidence>
<keyword evidence="3" id="KW-1185">Reference proteome</keyword>
<organism evidence="2 3">
    <name type="scientific">Alkalicoccus luteus</name>
    <dbReference type="NCBI Taxonomy" id="1237094"/>
    <lineage>
        <taxon>Bacteria</taxon>
        <taxon>Bacillati</taxon>
        <taxon>Bacillota</taxon>
        <taxon>Bacilli</taxon>
        <taxon>Bacillales</taxon>
        <taxon>Bacillaceae</taxon>
        <taxon>Alkalicoccus</taxon>
    </lineage>
</organism>
<dbReference type="Proteomes" id="UP000752012">
    <property type="component" value="Unassembled WGS sequence"/>
</dbReference>